<gene>
    <name evidence="4" type="ORF">CYNAS_LOCUS7124</name>
</gene>
<proteinExistence type="predicted"/>
<dbReference type="SUPFAM" id="SSF57567">
    <property type="entry name" value="Serine protease inhibitors"/>
    <property type="match status" value="1"/>
</dbReference>
<evidence type="ECO:0000256" key="2">
    <source>
        <dbReference type="ARBA" id="ARBA00023157"/>
    </source>
</evidence>
<keyword evidence="1" id="KW-0646">Protease inhibitor</keyword>
<evidence type="ECO:0000256" key="3">
    <source>
        <dbReference type="SAM" id="SignalP"/>
    </source>
</evidence>
<dbReference type="AlphaFoldDB" id="A0AA36GN20"/>
<dbReference type="Gene3D" id="2.10.25.10">
    <property type="entry name" value="Laminin"/>
    <property type="match status" value="2"/>
</dbReference>
<evidence type="ECO:0000256" key="1">
    <source>
        <dbReference type="ARBA" id="ARBA00022900"/>
    </source>
</evidence>
<feature type="chain" id="PRO_5041261118" description="TIL domain-containing protein" evidence="3">
    <location>
        <begin position="19"/>
        <end position="184"/>
    </location>
</feature>
<sequence>MPSALLVIGVAIFSYSIGLEQELESAKEQLDTMPSWKKEPDRKCPENMEWTDRMNEEKNCNLRPPPPMIVSPYVLVYKQGCQCKNGFYESNGRCVPDCSKERCPVPNAIRSNCTARPHCQPSCFQKPENSLYICYKSCIPFECECKNGYIRVDNSWEGSKCISLETCKKLKTQYGSTLPPNFKP</sequence>
<dbReference type="EMBL" id="CATQJL010000112">
    <property type="protein sequence ID" value="CAJ0595141.1"/>
    <property type="molecule type" value="Genomic_DNA"/>
</dbReference>
<dbReference type="PANTHER" id="PTHR23259:SF70">
    <property type="entry name" value="ACCESSORY GLAND PROTEIN ACP62F-RELATED"/>
    <property type="match status" value="1"/>
</dbReference>
<keyword evidence="2" id="KW-1015">Disulfide bond</keyword>
<dbReference type="InterPro" id="IPR036084">
    <property type="entry name" value="Ser_inhib-like_sf"/>
</dbReference>
<evidence type="ECO:0000313" key="5">
    <source>
        <dbReference type="Proteomes" id="UP001176961"/>
    </source>
</evidence>
<dbReference type="PANTHER" id="PTHR23259">
    <property type="entry name" value="RIDDLE"/>
    <property type="match status" value="1"/>
</dbReference>
<evidence type="ECO:0000313" key="4">
    <source>
        <dbReference type="EMBL" id="CAJ0595141.1"/>
    </source>
</evidence>
<dbReference type="GO" id="GO:0004867">
    <property type="term" value="F:serine-type endopeptidase inhibitor activity"/>
    <property type="evidence" value="ECO:0007669"/>
    <property type="project" value="UniProtKB-KW"/>
</dbReference>
<dbReference type="Proteomes" id="UP001176961">
    <property type="component" value="Unassembled WGS sequence"/>
</dbReference>
<keyword evidence="1" id="KW-0722">Serine protease inhibitor</keyword>
<dbReference type="InterPro" id="IPR051368">
    <property type="entry name" value="SerProtInhib-TIL_Domain"/>
</dbReference>
<organism evidence="4 5">
    <name type="scientific">Cylicocyclus nassatus</name>
    <name type="common">Nematode worm</name>
    <dbReference type="NCBI Taxonomy" id="53992"/>
    <lineage>
        <taxon>Eukaryota</taxon>
        <taxon>Metazoa</taxon>
        <taxon>Ecdysozoa</taxon>
        <taxon>Nematoda</taxon>
        <taxon>Chromadorea</taxon>
        <taxon>Rhabditida</taxon>
        <taxon>Rhabditina</taxon>
        <taxon>Rhabditomorpha</taxon>
        <taxon>Strongyloidea</taxon>
        <taxon>Strongylidae</taxon>
        <taxon>Cylicocyclus</taxon>
    </lineage>
</organism>
<keyword evidence="3" id="KW-0732">Signal</keyword>
<feature type="signal peptide" evidence="3">
    <location>
        <begin position="1"/>
        <end position="18"/>
    </location>
</feature>
<evidence type="ECO:0008006" key="6">
    <source>
        <dbReference type="Google" id="ProtNLM"/>
    </source>
</evidence>
<reference evidence="4" key="1">
    <citation type="submission" date="2023-07" db="EMBL/GenBank/DDBJ databases">
        <authorList>
            <consortium name="CYATHOMIX"/>
        </authorList>
    </citation>
    <scope>NUCLEOTIDE SEQUENCE</scope>
    <source>
        <strain evidence="4">N/A</strain>
    </source>
</reference>
<name>A0AA36GN20_CYLNA</name>
<protein>
    <recommendedName>
        <fullName evidence="6">TIL domain-containing protein</fullName>
    </recommendedName>
</protein>
<keyword evidence="5" id="KW-1185">Reference proteome</keyword>
<comment type="caution">
    <text evidence="4">The sequence shown here is derived from an EMBL/GenBank/DDBJ whole genome shotgun (WGS) entry which is preliminary data.</text>
</comment>
<accession>A0AA36GN20</accession>